<dbReference type="AlphaFoldDB" id="A0A2G4YTF0"/>
<feature type="domain" description="HTH cro/C1-type" evidence="1">
    <location>
        <begin position="15"/>
        <end position="68"/>
    </location>
</feature>
<dbReference type="InterPro" id="IPR010982">
    <property type="entry name" value="Lambda_DNA-bd_dom_sf"/>
</dbReference>
<organism evidence="2 3">
    <name type="scientific">Paremcibacter congregatus</name>
    <dbReference type="NCBI Taxonomy" id="2043170"/>
    <lineage>
        <taxon>Bacteria</taxon>
        <taxon>Pseudomonadati</taxon>
        <taxon>Pseudomonadota</taxon>
        <taxon>Alphaproteobacteria</taxon>
        <taxon>Emcibacterales</taxon>
        <taxon>Emcibacteraceae</taxon>
        <taxon>Paremcibacter</taxon>
    </lineage>
</organism>
<gene>
    <name evidence="2" type="ORF">CRD36_10545</name>
</gene>
<dbReference type="GO" id="GO:0003677">
    <property type="term" value="F:DNA binding"/>
    <property type="evidence" value="ECO:0007669"/>
    <property type="project" value="InterPro"/>
</dbReference>
<evidence type="ECO:0000259" key="1">
    <source>
        <dbReference type="PROSITE" id="PS50943"/>
    </source>
</evidence>
<dbReference type="Gene3D" id="1.10.260.40">
    <property type="entry name" value="lambda repressor-like DNA-binding domains"/>
    <property type="match status" value="1"/>
</dbReference>
<dbReference type="SUPFAM" id="SSF47413">
    <property type="entry name" value="lambda repressor-like DNA-binding domains"/>
    <property type="match status" value="1"/>
</dbReference>
<dbReference type="Pfam" id="PF01381">
    <property type="entry name" value="HTH_3"/>
    <property type="match status" value="1"/>
</dbReference>
<name>A0A2G4YTF0_9PROT</name>
<evidence type="ECO:0000313" key="3">
    <source>
        <dbReference type="Proteomes" id="UP000229730"/>
    </source>
</evidence>
<dbReference type="PROSITE" id="PS50943">
    <property type="entry name" value="HTH_CROC1"/>
    <property type="match status" value="1"/>
</dbReference>
<dbReference type="RefSeq" id="WP_099472982.1">
    <property type="nucleotide sequence ID" value="NZ_CP041025.1"/>
</dbReference>
<dbReference type="InterPro" id="IPR001387">
    <property type="entry name" value="Cro/C1-type_HTH"/>
</dbReference>
<comment type="caution">
    <text evidence="2">The sequence shown here is derived from an EMBL/GenBank/DDBJ whole genome shotgun (WGS) entry which is preliminary data.</text>
</comment>
<dbReference type="SMART" id="SM00530">
    <property type="entry name" value="HTH_XRE"/>
    <property type="match status" value="1"/>
</dbReference>
<proteinExistence type="predicted"/>
<dbReference type="EMBL" id="PDEM01000023">
    <property type="protein sequence ID" value="PHZ84716.1"/>
    <property type="molecule type" value="Genomic_DNA"/>
</dbReference>
<accession>A0A2G4YTF0</accession>
<sequence>MSNGKFNAESFYSALNTCRESKKYTWKKVAELAQISPSTLTRMAQGKRPDVDSMAALIDWSGLSADDFIEKSNNDIEQVDTVATIGTYLRADKNLDDKSADALSAIVQAAYERLRD</sequence>
<dbReference type="OrthoDB" id="513181at2"/>
<protein>
    <recommendedName>
        <fullName evidence="1">HTH cro/C1-type domain-containing protein</fullName>
    </recommendedName>
</protein>
<keyword evidence="3" id="KW-1185">Reference proteome</keyword>
<reference evidence="2 3" key="1">
    <citation type="submission" date="2017-10" db="EMBL/GenBank/DDBJ databases">
        <title>Frigbacter circumglobatus gen. nov. sp. nov., isolated from sediment cultured in situ.</title>
        <authorList>
            <person name="Zhao Z."/>
        </authorList>
    </citation>
    <scope>NUCLEOTIDE SEQUENCE [LARGE SCALE GENOMIC DNA]</scope>
    <source>
        <strain evidence="2 3">ZYL</strain>
    </source>
</reference>
<dbReference type="Proteomes" id="UP000229730">
    <property type="component" value="Unassembled WGS sequence"/>
</dbReference>
<dbReference type="InParanoid" id="A0A2G4YTF0"/>
<evidence type="ECO:0000313" key="2">
    <source>
        <dbReference type="EMBL" id="PHZ84716.1"/>
    </source>
</evidence>
<dbReference type="CDD" id="cd00093">
    <property type="entry name" value="HTH_XRE"/>
    <property type="match status" value="1"/>
</dbReference>